<accession>A0A127QMW9</accession>
<reference evidence="1 2" key="1">
    <citation type="submission" date="2015-11" db="EMBL/GenBank/DDBJ databases">
        <title>Exploring the genomic traits of fungus-feeding bacterial genus Collimonas.</title>
        <authorList>
            <person name="Song C."/>
            <person name="Schmidt R."/>
            <person name="de Jager V."/>
            <person name="Krzyzanowska D."/>
            <person name="Jongedijk E."/>
            <person name="Cankar K."/>
            <person name="Beekwilder J."/>
            <person name="van Veen A."/>
            <person name="de Boer W."/>
            <person name="van Veen J.A."/>
            <person name="Garbeva P."/>
        </authorList>
    </citation>
    <scope>NUCLEOTIDE SEQUENCE [LARGE SCALE GENOMIC DNA]</scope>
    <source>
        <strain evidence="1 2">Ter282</strain>
    </source>
</reference>
<keyword evidence="2" id="KW-1185">Reference proteome</keyword>
<dbReference type="Proteomes" id="UP000071778">
    <property type="component" value="Chromosome"/>
</dbReference>
<sequence>MLAILADKIGSLVQRCGIELAGAPLRLATLCDQSGLLQHLEMLRYG</sequence>
<evidence type="ECO:0000313" key="2">
    <source>
        <dbReference type="Proteomes" id="UP000071778"/>
    </source>
</evidence>
<dbReference type="EMBL" id="CP013235">
    <property type="protein sequence ID" value="AMP11389.1"/>
    <property type="molecule type" value="Genomic_DNA"/>
</dbReference>
<protein>
    <submittedName>
        <fullName evidence="1">Transcriptional regulator, ArsR family domain protein</fullName>
    </submittedName>
</protein>
<dbReference type="AlphaFoldDB" id="A0A127QMW9"/>
<gene>
    <name evidence="1" type="ORF">CAter282_3706</name>
</gene>
<organism evidence="1 2">
    <name type="scientific">Collimonas arenae</name>
    <dbReference type="NCBI Taxonomy" id="279058"/>
    <lineage>
        <taxon>Bacteria</taxon>
        <taxon>Pseudomonadati</taxon>
        <taxon>Pseudomonadota</taxon>
        <taxon>Betaproteobacteria</taxon>
        <taxon>Burkholderiales</taxon>
        <taxon>Oxalobacteraceae</taxon>
        <taxon>Collimonas</taxon>
    </lineage>
</organism>
<name>A0A127QMW9_9BURK</name>
<proteinExistence type="predicted"/>
<evidence type="ECO:0000313" key="1">
    <source>
        <dbReference type="EMBL" id="AMP11389.1"/>
    </source>
</evidence>